<protein>
    <submittedName>
        <fullName evidence="2">Uncharacterized protein</fullName>
    </submittedName>
</protein>
<evidence type="ECO:0000313" key="2">
    <source>
        <dbReference type="EMBL" id="SEV97198.1"/>
    </source>
</evidence>
<proteinExistence type="predicted"/>
<gene>
    <name evidence="2" type="ORF">SAMN05421841_0428</name>
</gene>
<name>A0A1I0N7Q9_9FLAO</name>
<sequence length="155" mass="17585">MRQLKNKLILISIIIFIASLFFTAFKVIEPKEIKVFSSAELLLLGPISFVGGSVLEFFIWTANFWLLISIVCVYSKKFFISIVTGIIALSISGSFTFWKEVLVSESGRMGKIYSLEAGYFLWLASILFITFSSIYLKINKKIKAKNFTNINRNGL</sequence>
<evidence type="ECO:0000256" key="1">
    <source>
        <dbReference type="SAM" id="Phobius"/>
    </source>
</evidence>
<feature type="transmembrane region" description="Helical" evidence="1">
    <location>
        <begin position="118"/>
        <end position="136"/>
    </location>
</feature>
<dbReference type="OrthoDB" id="1363399at2"/>
<organism evidence="2 3">
    <name type="scientific">Chryseobacterium wanjuense</name>
    <dbReference type="NCBI Taxonomy" id="356305"/>
    <lineage>
        <taxon>Bacteria</taxon>
        <taxon>Pseudomonadati</taxon>
        <taxon>Bacteroidota</taxon>
        <taxon>Flavobacteriia</taxon>
        <taxon>Flavobacteriales</taxon>
        <taxon>Weeksellaceae</taxon>
        <taxon>Chryseobacterium group</taxon>
        <taxon>Chryseobacterium</taxon>
    </lineage>
</organism>
<feature type="transmembrane region" description="Helical" evidence="1">
    <location>
        <begin position="48"/>
        <end position="71"/>
    </location>
</feature>
<feature type="transmembrane region" description="Helical" evidence="1">
    <location>
        <begin position="78"/>
        <end position="98"/>
    </location>
</feature>
<dbReference type="STRING" id="356305.SAMN05421841_0428"/>
<accession>A0A1I0N7Q9</accession>
<dbReference type="RefSeq" id="WP_089790421.1">
    <property type="nucleotide sequence ID" value="NZ_FOIU01000001.1"/>
</dbReference>
<reference evidence="3" key="1">
    <citation type="submission" date="2016-10" db="EMBL/GenBank/DDBJ databases">
        <authorList>
            <person name="Varghese N."/>
            <person name="Submissions S."/>
        </authorList>
    </citation>
    <scope>NUCLEOTIDE SEQUENCE [LARGE SCALE GENOMIC DNA]</scope>
    <source>
        <strain evidence="3">DSM 17724</strain>
    </source>
</reference>
<dbReference type="Proteomes" id="UP000199469">
    <property type="component" value="Unassembled WGS sequence"/>
</dbReference>
<feature type="transmembrane region" description="Helical" evidence="1">
    <location>
        <begin position="7"/>
        <end position="28"/>
    </location>
</feature>
<dbReference type="EMBL" id="FOIU01000001">
    <property type="protein sequence ID" value="SEV97198.1"/>
    <property type="molecule type" value="Genomic_DNA"/>
</dbReference>
<evidence type="ECO:0000313" key="3">
    <source>
        <dbReference type="Proteomes" id="UP000199469"/>
    </source>
</evidence>
<keyword evidence="1" id="KW-1133">Transmembrane helix</keyword>
<keyword evidence="1" id="KW-0472">Membrane</keyword>
<keyword evidence="3" id="KW-1185">Reference proteome</keyword>
<keyword evidence="1" id="KW-0812">Transmembrane</keyword>
<dbReference type="AlphaFoldDB" id="A0A1I0N7Q9"/>